<protein>
    <submittedName>
        <fullName evidence="3">Uncharacterized membrane protein, DUF485 family</fullName>
    </submittedName>
</protein>
<accession>A0A1I2UVM2</accession>
<feature type="region of interest" description="Disordered" evidence="1">
    <location>
        <begin position="25"/>
        <end position="86"/>
    </location>
</feature>
<keyword evidence="2" id="KW-1133">Transmembrane helix</keyword>
<keyword evidence="2" id="KW-0472">Membrane</keyword>
<feature type="transmembrane region" description="Helical" evidence="2">
    <location>
        <begin position="140"/>
        <end position="162"/>
    </location>
</feature>
<gene>
    <name evidence="3" type="ORF">SAMN05660282_02024</name>
</gene>
<dbReference type="AlphaFoldDB" id="A0A1I2UVM2"/>
<dbReference type="EMBL" id="FOPJ01000016">
    <property type="protein sequence ID" value="SFG80993.1"/>
    <property type="molecule type" value="Genomic_DNA"/>
</dbReference>
<evidence type="ECO:0000313" key="3">
    <source>
        <dbReference type="EMBL" id="SFG80993.1"/>
    </source>
</evidence>
<feature type="transmembrane region" description="Helical" evidence="2">
    <location>
        <begin position="106"/>
        <end position="128"/>
    </location>
</feature>
<proteinExistence type="predicted"/>
<dbReference type="Proteomes" id="UP000199065">
    <property type="component" value="Unassembled WGS sequence"/>
</dbReference>
<organism evidence="3 4">
    <name type="scientific">Corynebacterium spheniscorum</name>
    <dbReference type="NCBI Taxonomy" id="185761"/>
    <lineage>
        <taxon>Bacteria</taxon>
        <taxon>Bacillati</taxon>
        <taxon>Actinomycetota</taxon>
        <taxon>Actinomycetes</taxon>
        <taxon>Mycobacteriales</taxon>
        <taxon>Corynebacteriaceae</taxon>
        <taxon>Corynebacterium</taxon>
    </lineage>
</organism>
<dbReference type="PANTHER" id="PTHR38441">
    <property type="entry name" value="INTEGRAL MEMBRANE PROTEIN-RELATED"/>
    <property type="match status" value="1"/>
</dbReference>
<sequence>MPAPLSHLYMPNTCVEQPNIHWPRDRGLADEESLHHLQKVQRPEPRESHDDLNRDSDTAVETRKESEPVTEPQVTRKERREPTPEEFRAMQQDPRFLELKKTYRSFTFPMSVAFFVWYMAYAVTAIAAPEFMARDVFGGMNVGVIFGLLQFVTTFVITYIYVGYANRNIEPQAAAIREAMEG</sequence>
<reference evidence="3 4" key="1">
    <citation type="submission" date="2016-10" db="EMBL/GenBank/DDBJ databases">
        <authorList>
            <person name="de Groot N.N."/>
        </authorList>
    </citation>
    <scope>NUCLEOTIDE SEQUENCE [LARGE SCALE GENOMIC DNA]</scope>
    <source>
        <strain>J11</strain>
        <strain evidence="4">PG 39</strain>
    </source>
</reference>
<keyword evidence="4" id="KW-1185">Reference proteome</keyword>
<evidence type="ECO:0000313" key="4">
    <source>
        <dbReference type="Proteomes" id="UP000199065"/>
    </source>
</evidence>
<keyword evidence="2" id="KW-0812">Transmembrane</keyword>
<dbReference type="InterPro" id="IPR007436">
    <property type="entry name" value="DUF485"/>
</dbReference>
<feature type="compositionally biased region" description="Basic and acidic residues" evidence="1">
    <location>
        <begin position="74"/>
        <end position="86"/>
    </location>
</feature>
<evidence type="ECO:0000256" key="1">
    <source>
        <dbReference type="SAM" id="MobiDB-lite"/>
    </source>
</evidence>
<name>A0A1I2UVM2_9CORY</name>
<evidence type="ECO:0000256" key="2">
    <source>
        <dbReference type="SAM" id="Phobius"/>
    </source>
</evidence>
<dbReference type="STRING" id="185761.SAMN05660282_02024"/>
<dbReference type="Pfam" id="PF04341">
    <property type="entry name" value="DUF485"/>
    <property type="match status" value="1"/>
</dbReference>
<feature type="compositionally biased region" description="Basic and acidic residues" evidence="1">
    <location>
        <begin position="25"/>
        <end position="67"/>
    </location>
</feature>
<dbReference type="PANTHER" id="PTHR38441:SF1">
    <property type="entry name" value="MEMBRANE PROTEIN"/>
    <property type="match status" value="1"/>
</dbReference>